<keyword evidence="2" id="KW-1185">Reference proteome</keyword>
<proteinExistence type="predicted"/>
<dbReference type="Proteomes" id="UP000006512">
    <property type="component" value="Unassembled WGS sequence"/>
</dbReference>
<name>F4QQ59_9CAUL</name>
<evidence type="ECO:0000313" key="1">
    <source>
        <dbReference type="EMBL" id="EGF90346.1"/>
    </source>
</evidence>
<dbReference type="RefSeq" id="WP_006274147.1">
    <property type="nucleotide sequence ID" value="NZ_GL883079.1"/>
</dbReference>
<dbReference type="EMBL" id="GL883079">
    <property type="protein sequence ID" value="EGF90346.1"/>
    <property type="molecule type" value="Genomic_DNA"/>
</dbReference>
<dbReference type="AlphaFoldDB" id="F4QQ59"/>
<reference evidence="2" key="1">
    <citation type="submission" date="2011-03" db="EMBL/GenBank/DDBJ databases">
        <title>Draft genome sequence of Brevundimonas diminuta.</title>
        <authorList>
            <person name="Brown P.J.B."/>
            <person name="Buechlein A."/>
            <person name="Hemmerich C."/>
            <person name="Brun Y.V."/>
        </authorList>
    </citation>
    <scope>NUCLEOTIDE SEQUENCE [LARGE SCALE GENOMIC DNA]</scope>
    <source>
        <strain evidence="2">C19</strain>
    </source>
</reference>
<evidence type="ECO:0000313" key="2">
    <source>
        <dbReference type="Proteomes" id="UP000006512"/>
    </source>
</evidence>
<dbReference type="OrthoDB" id="10001981at2"/>
<protein>
    <submittedName>
        <fullName evidence="1">Uncharacterized protein</fullName>
    </submittedName>
</protein>
<accession>F4QQ59</accession>
<sequence length="65" mass="6882">MSYRSASTTMFALLALVLIAVTAILVINMPQTSLAAPTVDTSTYYVPAADEPAVIDAHIEARQDA</sequence>
<organism evidence="1 2">
    <name type="scientific">Asticcacaulis biprosthecium C19</name>
    <dbReference type="NCBI Taxonomy" id="715226"/>
    <lineage>
        <taxon>Bacteria</taxon>
        <taxon>Pseudomonadati</taxon>
        <taxon>Pseudomonadota</taxon>
        <taxon>Alphaproteobacteria</taxon>
        <taxon>Caulobacterales</taxon>
        <taxon>Caulobacteraceae</taxon>
        <taxon>Asticcacaulis</taxon>
    </lineage>
</organism>
<gene>
    <name evidence="1" type="ORF">ABI_33640</name>
</gene>
<dbReference type="HOGENOM" id="CLU_2840224_0_0_5"/>